<dbReference type="GO" id="GO:0005654">
    <property type="term" value="C:nucleoplasm"/>
    <property type="evidence" value="ECO:0007669"/>
    <property type="project" value="TreeGrafter"/>
</dbReference>
<dbReference type="EMBL" id="JAIXMP010000008">
    <property type="protein sequence ID" value="KAI9268835.1"/>
    <property type="molecule type" value="Genomic_DNA"/>
</dbReference>
<reference evidence="8" key="2">
    <citation type="submission" date="2023-02" db="EMBL/GenBank/DDBJ databases">
        <authorList>
            <consortium name="DOE Joint Genome Institute"/>
            <person name="Mondo S.J."/>
            <person name="Chang Y."/>
            <person name="Wang Y."/>
            <person name="Ahrendt S."/>
            <person name="Andreopoulos W."/>
            <person name="Barry K."/>
            <person name="Beard J."/>
            <person name="Benny G.L."/>
            <person name="Blankenship S."/>
            <person name="Bonito G."/>
            <person name="Cuomo C."/>
            <person name="Desiro A."/>
            <person name="Gervers K.A."/>
            <person name="Hundley H."/>
            <person name="Kuo A."/>
            <person name="LaButti K."/>
            <person name="Lang B.F."/>
            <person name="Lipzen A."/>
            <person name="O'Donnell K."/>
            <person name="Pangilinan J."/>
            <person name="Reynolds N."/>
            <person name="Sandor L."/>
            <person name="Smith M.W."/>
            <person name="Tsang A."/>
            <person name="Grigoriev I.V."/>
            <person name="Stajich J.E."/>
            <person name="Spatafora J.W."/>
        </authorList>
    </citation>
    <scope>NUCLEOTIDE SEQUENCE</scope>
    <source>
        <strain evidence="8">RSA 2281</strain>
    </source>
</reference>
<dbReference type="GO" id="GO:0000775">
    <property type="term" value="C:chromosome, centromeric region"/>
    <property type="evidence" value="ECO:0007669"/>
    <property type="project" value="UniProtKB-SubCell"/>
</dbReference>
<keyword evidence="4" id="KW-0158">Chromosome</keyword>
<name>A0AAD5PFP1_9FUNG</name>
<reference evidence="8" key="1">
    <citation type="journal article" date="2022" name="IScience">
        <title>Evolution of zygomycete secretomes and the origins of terrestrial fungal ecologies.</title>
        <authorList>
            <person name="Chang Y."/>
            <person name="Wang Y."/>
            <person name="Mondo S."/>
            <person name="Ahrendt S."/>
            <person name="Andreopoulos W."/>
            <person name="Barry K."/>
            <person name="Beard J."/>
            <person name="Benny G.L."/>
            <person name="Blankenship S."/>
            <person name="Bonito G."/>
            <person name="Cuomo C."/>
            <person name="Desiro A."/>
            <person name="Gervers K.A."/>
            <person name="Hundley H."/>
            <person name="Kuo A."/>
            <person name="LaButti K."/>
            <person name="Lang B.F."/>
            <person name="Lipzen A."/>
            <person name="O'Donnell K."/>
            <person name="Pangilinan J."/>
            <person name="Reynolds N."/>
            <person name="Sandor L."/>
            <person name="Smith M.E."/>
            <person name="Tsang A."/>
            <person name="Grigoriev I.V."/>
            <person name="Stajich J.E."/>
            <person name="Spatafora J.W."/>
        </authorList>
    </citation>
    <scope>NUCLEOTIDE SEQUENCE</scope>
    <source>
        <strain evidence="8">RSA 2281</strain>
    </source>
</reference>
<protein>
    <submittedName>
        <fullName evidence="8">Kinetochore protein CHL4 like-domain-containing protein</fullName>
    </submittedName>
</protein>
<accession>A0AAD5PFP1</accession>
<keyword evidence="5" id="KW-0539">Nucleus</keyword>
<organism evidence="8 9">
    <name type="scientific">Phascolomyces articulosus</name>
    <dbReference type="NCBI Taxonomy" id="60185"/>
    <lineage>
        <taxon>Eukaryota</taxon>
        <taxon>Fungi</taxon>
        <taxon>Fungi incertae sedis</taxon>
        <taxon>Mucoromycota</taxon>
        <taxon>Mucoromycotina</taxon>
        <taxon>Mucoromycetes</taxon>
        <taxon>Mucorales</taxon>
        <taxon>Lichtheimiaceae</taxon>
        <taxon>Phascolomyces</taxon>
    </lineage>
</organism>
<dbReference type="PANTHER" id="PTHR46790:SF1">
    <property type="entry name" value="CENTROMERE PROTEIN N"/>
    <property type="match status" value="1"/>
</dbReference>
<comment type="caution">
    <text evidence="8">The sequence shown here is derived from an EMBL/GenBank/DDBJ whole genome shotgun (WGS) entry which is preliminary data.</text>
</comment>
<evidence type="ECO:0000256" key="3">
    <source>
        <dbReference type="ARBA" id="ARBA00005566"/>
    </source>
</evidence>
<sequence length="414" mass="47656">MQLSQSDLQVVEYDAVAKSLLRKATTGEIFESVKEWFQHPELKPANPTSNWIQYEIYQGKRAKSALVNRLYQDWPDGLTMYQMATLDIKNVISRRLSPILKLWEVKGDSARVDKSLEAYTARDQLYKQLSVFYKCHILVETSDEEQVDWFRIAIFETRDQKNMPSYSQTINLARFRDTPYIAHVGSVRVALVQLIQQLCASVYGGERIEQLQVAEHDFNKIATVAKHHKALGTFSRFLGNGYDSNPLDLREQLSKRPKEQEYVTGRERRRRIVPLDRELIQGRYRQTTETFGTQVVQGLNKAVIHMDTSMKDIVDPSITETISEDELKMKMKVTIKGTNVMEGFRQLSLRGIMKAPIPPWIMDMAAQGINTVYVTEDGVLREELVDDDDNNNEQDKNDHQGQMPIESSQGQEES</sequence>
<evidence type="ECO:0000256" key="4">
    <source>
        <dbReference type="ARBA" id="ARBA00022454"/>
    </source>
</evidence>
<dbReference type="GO" id="GO:0007059">
    <property type="term" value="P:chromosome segregation"/>
    <property type="evidence" value="ECO:0007669"/>
    <property type="project" value="InterPro"/>
</dbReference>
<feature type="compositionally biased region" description="Polar residues" evidence="7">
    <location>
        <begin position="405"/>
        <end position="414"/>
    </location>
</feature>
<gene>
    <name evidence="8" type="ORF">BDA99DRAFT_557619</name>
</gene>
<dbReference type="AlphaFoldDB" id="A0AAD5PFP1"/>
<dbReference type="Proteomes" id="UP001209540">
    <property type="component" value="Unassembled WGS sequence"/>
</dbReference>
<comment type="subcellular location">
    <subcellularLocation>
        <location evidence="2">Chromosome</location>
        <location evidence="2">Centromere</location>
    </subcellularLocation>
    <subcellularLocation>
        <location evidence="1">Nucleus</location>
    </subcellularLocation>
</comment>
<proteinExistence type="inferred from homology"/>
<evidence type="ECO:0000256" key="6">
    <source>
        <dbReference type="ARBA" id="ARBA00023328"/>
    </source>
</evidence>
<evidence type="ECO:0000256" key="7">
    <source>
        <dbReference type="SAM" id="MobiDB-lite"/>
    </source>
</evidence>
<evidence type="ECO:0000313" key="8">
    <source>
        <dbReference type="EMBL" id="KAI9268835.1"/>
    </source>
</evidence>
<comment type="similarity">
    <text evidence="3">Belongs to the CENP-N/CHL4 family.</text>
</comment>
<dbReference type="InterPro" id="IPR052011">
    <property type="entry name" value="CENP-NAC/CAD_complex"/>
</dbReference>
<feature type="region of interest" description="Disordered" evidence="7">
    <location>
        <begin position="385"/>
        <end position="414"/>
    </location>
</feature>
<dbReference type="InterPro" id="IPR007902">
    <property type="entry name" value="Chl4/mis15/CENP-N"/>
</dbReference>
<dbReference type="GO" id="GO:0034080">
    <property type="term" value="P:CENP-A containing chromatin assembly"/>
    <property type="evidence" value="ECO:0007669"/>
    <property type="project" value="InterPro"/>
</dbReference>
<dbReference type="Pfam" id="PF05238">
    <property type="entry name" value="CENP-N"/>
    <property type="match status" value="1"/>
</dbReference>
<evidence type="ECO:0000256" key="2">
    <source>
        <dbReference type="ARBA" id="ARBA00004584"/>
    </source>
</evidence>
<evidence type="ECO:0000313" key="9">
    <source>
        <dbReference type="Proteomes" id="UP001209540"/>
    </source>
</evidence>
<keyword evidence="6" id="KW-0137">Centromere</keyword>
<evidence type="ECO:0000256" key="1">
    <source>
        <dbReference type="ARBA" id="ARBA00004123"/>
    </source>
</evidence>
<keyword evidence="9" id="KW-1185">Reference proteome</keyword>
<dbReference type="PANTHER" id="PTHR46790">
    <property type="entry name" value="CENTROMERE PROTEIN N"/>
    <property type="match status" value="1"/>
</dbReference>
<evidence type="ECO:0000256" key="5">
    <source>
        <dbReference type="ARBA" id="ARBA00023242"/>
    </source>
</evidence>